<dbReference type="PROSITE" id="PS50948">
    <property type="entry name" value="PAN"/>
    <property type="match status" value="1"/>
</dbReference>
<keyword evidence="9" id="KW-0547">Nucleotide-binding</keyword>
<dbReference type="GO" id="GO:0030246">
    <property type="term" value="F:carbohydrate binding"/>
    <property type="evidence" value="ECO:0007669"/>
    <property type="project" value="UniProtKB-KW"/>
</dbReference>
<evidence type="ECO:0000256" key="12">
    <source>
        <dbReference type="ARBA" id="ARBA00022989"/>
    </source>
</evidence>
<dbReference type="CDD" id="cd00028">
    <property type="entry name" value="B_lectin"/>
    <property type="match status" value="1"/>
</dbReference>
<protein>
    <recommendedName>
        <fullName evidence="2">non-specific serine/threonine protein kinase</fullName>
        <ecNumber evidence="2">2.7.11.1</ecNumber>
    </recommendedName>
</protein>
<dbReference type="GO" id="GO:0048544">
    <property type="term" value="P:recognition of pollen"/>
    <property type="evidence" value="ECO:0007669"/>
    <property type="project" value="InterPro"/>
</dbReference>
<dbReference type="SMART" id="SM00473">
    <property type="entry name" value="PAN_AP"/>
    <property type="match status" value="1"/>
</dbReference>
<feature type="compositionally biased region" description="Low complexity" evidence="19">
    <location>
        <begin position="1021"/>
        <end position="1030"/>
    </location>
</feature>
<keyword evidence="14" id="KW-1015">Disulfide bond</keyword>
<evidence type="ECO:0000256" key="4">
    <source>
        <dbReference type="ARBA" id="ARBA00022527"/>
    </source>
</evidence>
<keyword evidence="6 20" id="KW-0812">Transmembrane</keyword>
<accession>A0AAN7KQ04</accession>
<gene>
    <name evidence="24" type="ORF">SAY87_030731</name>
</gene>
<keyword evidence="5" id="KW-0808">Transferase</keyword>
<keyword evidence="25" id="KW-1185">Reference proteome</keyword>
<evidence type="ECO:0000256" key="9">
    <source>
        <dbReference type="ARBA" id="ARBA00022741"/>
    </source>
</evidence>
<evidence type="ECO:0000256" key="20">
    <source>
        <dbReference type="SAM" id="Phobius"/>
    </source>
</evidence>
<dbReference type="Pfam" id="PF08276">
    <property type="entry name" value="PAN_2"/>
    <property type="match status" value="1"/>
</dbReference>
<feature type="domain" description="Protein kinase" evidence="21">
    <location>
        <begin position="731"/>
        <end position="1017"/>
    </location>
</feature>
<sequence>MEATCRISSLSVEDPLKIRRATVFYFLTREVNPNFWLLSCVLLLLVFLPLCSCTDTITINSPIHDSQDSVLVSEGKRFQLGFFTPDGSRDSPRRRYIGVWYYGSQPKSVVWVANREPVLDGNGIFQFDENGNLVVSADNGTIWSIHFTSSGNFTRTARLMDSGNLVVTEDDFQNKRSSNVLWQSFVNDTTDTFLPGMLMNQDFNLTSWRGFDDPAKGNFTLERDESGRYVIKNSAYPYWKSETYPDSASSNDKPGKYQDSTFSKQMPKALIDLLSNNIHCENKNNMYGDKSLGSSNSSCHPLDINNTRVTIGYDGVLRYFKRENQADPFSLKWSEPKDFCRSSNPCGNFGICDNRSIVVPCKCPPSFDPNLNGCTRKPGSSDNYQFLSLKMMRTGKPDDQSNMEKEVDCSNKCINTPRCEAYSFIQYEVTERGTGKNCWMWLNELNNIQEDIDPGIDLNIRIKLADIGLLKRSCKTCGSVVVPYPLSTSADCGDPSYSNFTCDDSTGRLHFHLLNSAYRVIRVDQQALNFTIQLMNLNCSDGLSNISTAFSDYSQFHIGQCKDTQNASSTTELLTEIDILWKLPGSEPACSSSIDCQDWPQTTCNTTPNGTKRCLCISNLKWNHTALNCTERTDNSIPLLGNGAGNKQLYLISLIAIPIIIVSVVCFYYQRRKSSHKQVKKEQANLVARFYDSERRVKEFISSSEFGEDDKKDIDVPFIDLEVILEATGSFSDENKLGQGGFGPVYKGKFPGGQEIAVKRLSSASGQGLGEFKNEVMLIAKLQHRNLVRLLGYCVDGEEKMLLYEYMPNKSLDSFLFDQTRCKLLTWEMRLEIILGIARGMLYLHQDSRLRIIHRDLKTSNILLDEEMNPKISDFGMARIFQGKQTEATTQRVIGTYGYMSPEYALDGFFSFKSDVFSFGVIVLEIISGKRNTGIYLPEGKLNLVNHAWTLWTENRVMDLMDRALEGSCNKQEVLKCVNVGLLCVQEDPSDRPAMSNVLFMLGGDIATLPIPKKPAFALQPTPSTTGSSSTKHDSAQTLSSTIDHSK</sequence>
<dbReference type="GO" id="GO:0005524">
    <property type="term" value="F:ATP binding"/>
    <property type="evidence" value="ECO:0007669"/>
    <property type="project" value="UniProtKB-KW"/>
</dbReference>
<dbReference type="EC" id="2.7.11.1" evidence="2"/>
<dbReference type="InterPro" id="IPR000858">
    <property type="entry name" value="S_locus_glycoprot_dom"/>
</dbReference>
<evidence type="ECO:0000256" key="7">
    <source>
        <dbReference type="ARBA" id="ARBA00022729"/>
    </source>
</evidence>
<dbReference type="InterPro" id="IPR008271">
    <property type="entry name" value="Ser/Thr_kinase_AS"/>
</dbReference>
<evidence type="ECO:0000256" key="2">
    <source>
        <dbReference type="ARBA" id="ARBA00012513"/>
    </source>
</evidence>
<evidence type="ECO:0000256" key="3">
    <source>
        <dbReference type="ARBA" id="ARBA00022475"/>
    </source>
</evidence>
<comment type="subcellular location">
    <subcellularLocation>
        <location evidence="1">Cell membrane</location>
        <topology evidence="1">Single-pass type I membrane protein</topology>
    </subcellularLocation>
</comment>
<dbReference type="Pfam" id="PF00954">
    <property type="entry name" value="S_locus_glycop"/>
    <property type="match status" value="1"/>
</dbReference>
<keyword evidence="11" id="KW-0067">ATP-binding</keyword>
<dbReference type="SMART" id="SM00220">
    <property type="entry name" value="S_TKc"/>
    <property type="match status" value="1"/>
</dbReference>
<dbReference type="Proteomes" id="UP001345219">
    <property type="component" value="Chromosome 24"/>
</dbReference>
<evidence type="ECO:0000256" key="15">
    <source>
        <dbReference type="ARBA" id="ARBA00023170"/>
    </source>
</evidence>
<evidence type="ECO:0000259" key="22">
    <source>
        <dbReference type="PROSITE" id="PS50927"/>
    </source>
</evidence>
<evidence type="ECO:0000256" key="11">
    <source>
        <dbReference type="ARBA" id="ARBA00022840"/>
    </source>
</evidence>
<dbReference type="InterPro" id="IPR011009">
    <property type="entry name" value="Kinase-like_dom_sf"/>
</dbReference>
<keyword evidence="8" id="KW-0430">Lectin</keyword>
<dbReference type="CDD" id="cd14066">
    <property type="entry name" value="STKc_IRAK"/>
    <property type="match status" value="1"/>
</dbReference>
<keyword evidence="4" id="KW-0723">Serine/threonine-protein kinase</keyword>
<dbReference type="Gene3D" id="3.30.200.20">
    <property type="entry name" value="Phosphorylase Kinase, domain 1"/>
    <property type="match status" value="1"/>
</dbReference>
<dbReference type="PROSITE" id="PS50927">
    <property type="entry name" value="BULB_LECTIN"/>
    <property type="match status" value="1"/>
</dbReference>
<dbReference type="Pfam" id="PF01453">
    <property type="entry name" value="B_lectin"/>
    <property type="match status" value="1"/>
</dbReference>
<evidence type="ECO:0000256" key="19">
    <source>
        <dbReference type="SAM" id="MobiDB-lite"/>
    </source>
</evidence>
<dbReference type="FunFam" id="3.30.200.20:FF:000330">
    <property type="entry name" value="G-type lectin S-receptor-like serine/threonine-protein kinase At4g03230"/>
    <property type="match status" value="1"/>
</dbReference>
<dbReference type="InterPro" id="IPR001480">
    <property type="entry name" value="Bulb-type_lectin_dom"/>
</dbReference>
<comment type="catalytic activity">
    <reaction evidence="18">
        <text>L-seryl-[protein] + ATP = O-phospho-L-seryl-[protein] + ADP + H(+)</text>
        <dbReference type="Rhea" id="RHEA:17989"/>
        <dbReference type="Rhea" id="RHEA-COMP:9863"/>
        <dbReference type="Rhea" id="RHEA-COMP:11604"/>
        <dbReference type="ChEBI" id="CHEBI:15378"/>
        <dbReference type="ChEBI" id="CHEBI:29999"/>
        <dbReference type="ChEBI" id="CHEBI:30616"/>
        <dbReference type="ChEBI" id="CHEBI:83421"/>
        <dbReference type="ChEBI" id="CHEBI:456216"/>
        <dbReference type="EC" id="2.7.11.1"/>
    </reaction>
</comment>
<comment type="catalytic activity">
    <reaction evidence="17">
        <text>L-threonyl-[protein] + ATP = O-phospho-L-threonyl-[protein] + ADP + H(+)</text>
        <dbReference type="Rhea" id="RHEA:46608"/>
        <dbReference type="Rhea" id="RHEA-COMP:11060"/>
        <dbReference type="Rhea" id="RHEA-COMP:11605"/>
        <dbReference type="ChEBI" id="CHEBI:15378"/>
        <dbReference type="ChEBI" id="CHEBI:30013"/>
        <dbReference type="ChEBI" id="CHEBI:30616"/>
        <dbReference type="ChEBI" id="CHEBI:61977"/>
        <dbReference type="ChEBI" id="CHEBI:456216"/>
        <dbReference type="EC" id="2.7.11.1"/>
    </reaction>
</comment>
<feature type="region of interest" description="Disordered" evidence="19">
    <location>
        <begin position="1017"/>
        <end position="1047"/>
    </location>
</feature>
<keyword evidence="16" id="KW-0325">Glycoprotein</keyword>
<dbReference type="InterPro" id="IPR001245">
    <property type="entry name" value="Ser-Thr/Tyr_kinase_cat_dom"/>
</dbReference>
<evidence type="ECO:0000256" key="16">
    <source>
        <dbReference type="ARBA" id="ARBA00023180"/>
    </source>
</evidence>
<keyword evidence="10" id="KW-0418">Kinase</keyword>
<dbReference type="SMART" id="SM00108">
    <property type="entry name" value="B_lectin"/>
    <property type="match status" value="1"/>
</dbReference>
<dbReference type="Gene3D" id="1.10.510.10">
    <property type="entry name" value="Transferase(Phosphotransferase) domain 1"/>
    <property type="match status" value="1"/>
</dbReference>
<dbReference type="InterPro" id="IPR003609">
    <property type="entry name" value="Pan_app"/>
</dbReference>
<dbReference type="PROSITE" id="PS50011">
    <property type="entry name" value="PROTEIN_KINASE_DOM"/>
    <property type="match status" value="1"/>
</dbReference>
<evidence type="ECO:0000256" key="17">
    <source>
        <dbReference type="ARBA" id="ARBA00047899"/>
    </source>
</evidence>
<dbReference type="Gene3D" id="2.90.10.10">
    <property type="entry name" value="Bulb-type lectin domain"/>
    <property type="match status" value="1"/>
</dbReference>
<organism evidence="24 25">
    <name type="scientific">Trapa incisa</name>
    <dbReference type="NCBI Taxonomy" id="236973"/>
    <lineage>
        <taxon>Eukaryota</taxon>
        <taxon>Viridiplantae</taxon>
        <taxon>Streptophyta</taxon>
        <taxon>Embryophyta</taxon>
        <taxon>Tracheophyta</taxon>
        <taxon>Spermatophyta</taxon>
        <taxon>Magnoliopsida</taxon>
        <taxon>eudicotyledons</taxon>
        <taxon>Gunneridae</taxon>
        <taxon>Pentapetalae</taxon>
        <taxon>rosids</taxon>
        <taxon>malvids</taxon>
        <taxon>Myrtales</taxon>
        <taxon>Lythraceae</taxon>
        <taxon>Trapa</taxon>
    </lineage>
</organism>
<dbReference type="PROSITE" id="PS00108">
    <property type="entry name" value="PROTEIN_KINASE_ST"/>
    <property type="match status" value="1"/>
</dbReference>
<dbReference type="InterPro" id="IPR036426">
    <property type="entry name" value="Bulb-type_lectin_dom_sf"/>
</dbReference>
<comment type="caution">
    <text evidence="24">The sequence shown here is derived from an EMBL/GenBank/DDBJ whole genome shotgun (WGS) entry which is preliminary data.</text>
</comment>
<keyword evidence="12 20" id="KW-1133">Transmembrane helix</keyword>
<dbReference type="SUPFAM" id="SSF56112">
    <property type="entry name" value="Protein kinase-like (PK-like)"/>
    <property type="match status" value="1"/>
</dbReference>
<feature type="compositionally biased region" description="Polar residues" evidence="19">
    <location>
        <begin position="1036"/>
        <end position="1047"/>
    </location>
</feature>
<dbReference type="GO" id="GO:0005886">
    <property type="term" value="C:plasma membrane"/>
    <property type="evidence" value="ECO:0007669"/>
    <property type="project" value="UniProtKB-SubCell"/>
</dbReference>
<feature type="domain" description="Bulb-type lectin" evidence="22">
    <location>
        <begin position="54"/>
        <end position="180"/>
    </location>
</feature>
<dbReference type="InterPro" id="IPR000719">
    <property type="entry name" value="Prot_kinase_dom"/>
</dbReference>
<evidence type="ECO:0000256" key="18">
    <source>
        <dbReference type="ARBA" id="ARBA00048679"/>
    </source>
</evidence>
<evidence type="ECO:0000259" key="23">
    <source>
        <dbReference type="PROSITE" id="PS50948"/>
    </source>
</evidence>
<evidence type="ECO:0000256" key="10">
    <source>
        <dbReference type="ARBA" id="ARBA00022777"/>
    </source>
</evidence>
<dbReference type="PANTHER" id="PTHR27002">
    <property type="entry name" value="RECEPTOR-LIKE SERINE/THREONINE-PROTEIN KINASE SD1-8"/>
    <property type="match status" value="1"/>
</dbReference>
<evidence type="ECO:0000259" key="21">
    <source>
        <dbReference type="PROSITE" id="PS50011"/>
    </source>
</evidence>
<dbReference type="PANTHER" id="PTHR27002:SF1111">
    <property type="entry name" value="NON-SPECIFIC SERINE_THREONINE PROTEIN KINASE"/>
    <property type="match status" value="1"/>
</dbReference>
<dbReference type="Pfam" id="PF07714">
    <property type="entry name" value="PK_Tyr_Ser-Thr"/>
    <property type="match status" value="1"/>
</dbReference>
<dbReference type="FunFam" id="1.10.510.10:FF:000060">
    <property type="entry name" value="G-type lectin S-receptor-like serine/threonine-protein kinase"/>
    <property type="match status" value="1"/>
</dbReference>
<dbReference type="EMBL" id="JAXIOK010000005">
    <property type="protein sequence ID" value="KAK4770199.1"/>
    <property type="molecule type" value="Genomic_DNA"/>
</dbReference>
<dbReference type="AlphaFoldDB" id="A0AAN7KQ04"/>
<evidence type="ECO:0000256" key="8">
    <source>
        <dbReference type="ARBA" id="ARBA00022734"/>
    </source>
</evidence>
<feature type="transmembrane region" description="Helical" evidence="20">
    <location>
        <begin position="649"/>
        <end position="669"/>
    </location>
</feature>
<name>A0AAN7KQ04_9MYRT</name>
<keyword evidence="13 20" id="KW-0472">Membrane</keyword>
<keyword evidence="3" id="KW-1003">Cell membrane</keyword>
<evidence type="ECO:0000313" key="25">
    <source>
        <dbReference type="Proteomes" id="UP001345219"/>
    </source>
</evidence>
<feature type="domain" description="Apple" evidence="23">
    <location>
        <begin position="374"/>
        <end position="465"/>
    </location>
</feature>
<evidence type="ECO:0000256" key="13">
    <source>
        <dbReference type="ARBA" id="ARBA00023136"/>
    </source>
</evidence>
<evidence type="ECO:0000256" key="1">
    <source>
        <dbReference type="ARBA" id="ARBA00004251"/>
    </source>
</evidence>
<reference evidence="24 25" key="1">
    <citation type="journal article" date="2023" name="Hortic Res">
        <title>Pangenome of water caltrop reveals structural variations and asymmetric subgenome divergence after allopolyploidization.</title>
        <authorList>
            <person name="Zhang X."/>
            <person name="Chen Y."/>
            <person name="Wang L."/>
            <person name="Yuan Y."/>
            <person name="Fang M."/>
            <person name="Shi L."/>
            <person name="Lu R."/>
            <person name="Comes H.P."/>
            <person name="Ma Y."/>
            <person name="Chen Y."/>
            <person name="Huang G."/>
            <person name="Zhou Y."/>
            <person name="Zheng Z."/>
            <person name="Qiu Y."/>
        </authorList>
    </citation>
    <scope>NUCLEOTIDE SEQUENCE [LARGE SCALE GENOMIC DNA]</scope>
    <source>
        <tissue evidence="24">Roots</tissue>
    </source>
</reference>
<dbReference type="SUPFAM" id="SSF51110">
    <property type="entry name" value="alpha-D-mannose-specific plant lectins"/>
    <property type="match status" value="1"/>
</dbReference>
<keyword evidence="7" id="KW-0732">Signal</keyword>
<keyword evidence="15" id="KW-0675">Receptor</keyword>
<dbReference type="GO" id="GO:0004674">
    <property type="term" value="F:protein serine/threonine kinase activity"/>
    <property type="evidence" value="ECO:0007669"/>
    <property type="project" value="UniProtKB-KW"/>
</dbReference>
<evidence type="ECO:0000256" key="5">
    <source>
        <dbReference type="ARBA" id="ARBA00022679"/>
    </source>
</evidence>
<proteinExistence type="predicted"/>
<evidence type="ECO:0000313" key="24">
    <source>
        <dbReference type="EMBL" id="KAK4770199.1"/>
    </source>
</evidence>
<evidence type="ECO:0000256" key="6">
    <source>
        <dbReference type="ARBA" id="ARBA00022692"/>
    </source>
</evidence>
<evidence type="ECO:0000256" key="14">
    <source>
        <dbReference type="ARBA" id="ARBA00023157"/>
    </source>
</evidence>